<dbReference type="Proteomes" id="UP000630718">
    <property type="component" value="Unassembled WGS sequence"/>
</dbReference>
<feature type="transmembrane region" description="Helical" evidence="1">
    <location>
        <begin position="76"/>
        <end position="94"/>
    </location>
</feature>
<protein>
    <submittedName>
        <fullName evidence="2">Uncharacterized protein</fullName>
    </submittedName>
</protein>
<gene>
    <name evidence="2" type="ORF">GCM10018772_05150</name>
</gene>
<name>A0A919DW28_9ACTN</name>
<keyword evidence="1" id="KW-0472">Membrane</keyword>
<evidence type="ECO:0000313" key="3">
    <source>
        <dbReference type="Proteomes" id="UP000630718"/>
    </source>
</evidence>
<proteinExistence type="predicted"/>
<keyword evidence="1" id="KW-0812">Transmembrane</keyword>
<accession>A0A919DW28</accession>
<reference evidence="2" key="1">
    <citation type="journal article" date="2014" name="Int. J. Syst. Evol. Microbiol.">
        <title>Complete genome sequence of Corynebacterium casei LMG S-19264T (=DSM 44701T), isolated from a smear-ripened cheese.</title>
        <authorList>
            <consortium name="US DOE Joint Genome Institute (JGI-PGF)"/>
            <person name="Walter F."/>
            <person name="Albersmeier A."/>
            <person name="Kalinowski J."/>
            <person name="Ruckert C."/>
        </authorList>
    </citation>
    <scope>NUCLEOTIDE SEQUENCE</scope>
    <source>
        <strain evidence="2">JCM 4477</strain>
    </source>
</reference>
<dbReference type="RefSeq" id="WP_190202406.1">
    <property type="nucleotide sequence ID" value="NZ_BNBI01000001.1"/>
</dbReference>
<feature type="transmembrane region" description="Helical" evidence="1">
    <location>
        <begin position="100"/>
        <end position="120"/>
    </location>
</feature>
<evidence type="ECO:0000256" key="1">
    <source>
        <dbReference type="SAM" id="Phobius"/>
    </source>
</evidence>
<evidence type="ECO:0000313" key="2">
    <source>
        <dbReference type="EMBL" id="GHE84971.1"/>
    </source>
</evidence>
<keyword evidence="3" id="KW-1185">Reference proteome</keyword>
<sequence>MSALPEQYQRYAHHGPLPAQPLDIELHRDRDPVVWVPDAYGQMVPMHRSQAPHIPPASEPRDLTPQPLLDPLAQRMAGAGIGAGAVGAGIGWGIGQAAAGIASVGGGSAVVVMLALWLLARAARPQVCVQQTVYNRATWFGRNHTKL</sequence>
<keyword evidence="1" id="KW-1133">Transmembrane helix</keyword>
<organism evidence="2 3">
    <name type="scientific">Streptomyces fumanus</name>
    <dbReference type="NCBI Taxonomy" id="67302"/>
    <lineage>
        <taxon>Bacteria</taxon>
        <taxon>Bacillati</taxon>
        <taxon>Actinomycetota</taxon>
        <taxon>Actinomycetes</taxon>
        <taxon>Kitasatosporales</taxon>
        <taxon>Streptomycetaceae</taxon>
        <taxon>Streptomyces</taxon>
    </lineage>
</organism>
<dbReference type="AlphaFoldDB" id="A0A919DW28"/>
<comment type="caution">
    <text evidence="2">The sequence shown here is derived from an EMBL/GenBank/DDBJ whole genome shotgun (WGS) entry which is preliminary data.</text>
</comment>
<dbReference type="EMBL" id="BNBI01000001">
    <property type="protein sequence ID" value="GHE84971.1"/>
    <property type="molecule type" value="Genomic_DNA"/>
</dbReference>
<reference evidence="2" key="2">
    <citation type="submission" date="2020-09" db="EMBL/GenBank/DDBJ databases">
        <authorList>
            <person name="Sun Q."/>
            <person name="Ohkuma M."/>
        </authorList>
    </citation>
    <scope>NUCLEOTIDE SEQUENCE</scope>
    <source>
        <strain evidence="2">JCM 4477</strain>
    </source>
</reference>